<name>A0A562QTG6_9BACI</name>
<sequence length="209" mass="23830">MIFKKLFLAFIFTIISLHVTGCGMGASPNGSEQDINSETPEQNEQDLSSHPSHDLPFHELINKIIEDGHKIALVGDSEKYNPPSKFQNSVENIDIENITSEDYLAIFFMSDQLQHLDNSDVLELVESGTSVFFEREPFSIEKLMKWIENKEIPAEMAEMGESRKDEDIVYVSLDAEEGIIIYGAMVLSEDESERLTDLYEQILYASYKY</sequence>
<feature type="region of interest" description="Disordered" evidence="1">
    <location>
        <begin position="28"/>
        <end position="52"/>
    </location>
</feature>
<dbReference type="EMBL" id="VLKZ01000001">
    <property type="protein sequence ID" value="TWI60035.1"/>
    <property type="molecule type" value="Genomic_DNA"/>
</dbReference>
<evidence type="ECO:0000313" key="4">
    <source>
        <dbReference type="Proteomes" id="UP000315711"/>
    </source>
</evidence>
<feature type="compositionally biased region" description="Polar residues" evidence="1">
    <location>
        <begin position="28"/>
        <end position="50"/>
    </location>
</feature>
<feature type="signal peptide" evidence="2">
    <location>
        <begin position="1"/>
        <end position="21"/>
    </location>
</feature>
<feature type="chain" id="PRO_5039611055" evidence="2">
    <location>
        <begin position="22"/>
        <end position="209"/>
    </location>
</feature>
<gene>
    <name evidence="3" type="ORF">IQ10_00459</name>
</gene>
<evidence type="ECO:0000256" key="2">
    <source>
        <dbReference type="SAM" id="SignalP"/>
    </source>
</evidence>
<evidence type="ECO:0000313" key="3">
    <source>
        <dbReference type="EMBL" id="TWI60035.1"/>
    </source>
</evidence>
<accession>A0A562QTG6</accession>
<evidence type="ECO:0000256" key="1">
    <source>
        <dbReference type="SAM" id="MobiDB-lite"/>
    </source>
</evidence>
<dbReference type="Proteomes" id="UP000315711">
    <property type="component" value="Unassembled WGS sequence"/>
</dbReference>
<dbReference type="RefSeq" id="WP_144448847.1">
    <property type="nucleotide sequence ID" value="NZ_VLKZ01000001.1"/>
</dbReference>
<dbReference type="AlphaFoldDB" id="A0A562QTG6"/>
<reference evidence="3 4" key="1">
    <citation type="journal article" date="2015" name="Stand. Genomic Sci.">
        <title>Genomic Encyclopedia of Bacterial and Archaeal Type Strains, Phase III: the genomes of soil and plant-associated and newly described type strains.</title>
        <authorList>
            <person name="Whitman W.B."/>
            <person name="Woyke T."/>
            <person name="Klenk H.P."/>
            <person name="Zhou Y."/>
            <person name="Lilburn T.G."/>
            <person name="Beck B.J."/>
            <person name="De Vos P."/>
            <person name="Vandamme P."/>
            <person name="Eisen J.A."/>
            <person name="Garrity G."/>
            <person name="Hugenholtz P."/>
            <person name="Kyrpides N.C."/>
        </authorList>
    </citation>
    <scope>NUCLEOTIDE SEQUENCE [LARGE SCALE GENOMIC DNA]</scope>
    <source>
        <strain evidence="3 4">CGMCC 1.10116</strain>
    </source>
</reference>
<protein>
    <submittedName>
        <fullName evidence="3">Uncharacterized protein</fullName>
    </submittedName>
</protein>
<proteinExistence type="predicted"/>
<organism evidence="3 4">
    <name type="scientific">Halalkalibacter nanhaiisediminis</name>
    <dbReference type="NCBI Taxonomy" id="688079"/>
    <lineage>
        <taxon>Bacteria</taxon>
        <taxon>Bacillati</taxon>
        <taxon>Bacillota</taxon>
        <taxon>Bacilli</taxon>
        <taxon>Bacillales</taxon>
        <taxon>Bacillaceae</taxon>
        <taxon>Halalkalibacter</taxon>
    </lineage>
</organism>
<keyword evidence="2" id="KW-0732">Signal</keyword>
<keyword evidence="4" id="KW-1185">Reference proteome</keyword>
<comment type="caution">
    <text evidence="3">The sequence shown here is derived from an EMBL/GenBank/DDBJ whole genome shotgun (WGS) entry which is preliminary data.</text>
</comment>